<comment type="caution">
    <text evidence="3">The sequence shown here is derived from an EMBL/GenBank/DDBJ whole genome shotgun (WGS) entry which is preliminary data.</text>
</comment>
<keyword evidence="4" id="KW-1185">Reference proteome</keyword>
<feature type="signal peptide" evidence="1">
    <location>
        <begin position="1"/>
        <end position="17"/>
    </location>
</feature>
<dbReference type="Gene3D" id="1.20.58.520">
    <property type="entry name" value="Amidohydrolase"/>
    <property type="match status" value="1"/>
</dbReference>
<proteinExistence type="predicted"/>
<feature type="chain" id="PRO_5035200906" evidence="1">
    <location>
        <begin position="18"/>
        <end position="458"/>
    </location>
</feature>
<dbReference type="Gene3D" id="2.30.40.10">
    <property type="entry name" value="Urease, subunit C, domain 1"/>
    <property type="match status" value="1"/>
</dbReference>
<dbReference type="EMBL" id="JACXAF010000021">
    <property type="protein sequence ID" value="MBD1390719.1"/>
    <property type="molecule type" value="Genomic_DNA"/>
</dbReference>
<dbReference type="RefSeq" id="WP_191145784.1">
    <property type="nucleotide sequence ID" value="NZ_JACXAF010000021.1"/>
</dbReference>
<dbReference type="Proteomes" id="UP000638014">
    <property type="component" value="Unassembled WGS sequence"/>
</dbReference>
<dbReference type="AlphaFoldDB" id="A0A8J6UF85"/>
<dbReference type="PANTHER" id="PTHR43135">
    <property type="entry name" value="ALPHA-D-RIBOSE 1-METHYLPHOSPHONATE 5-TRIPHOSPHATE DIPHOSPHATASE"/>
    <property type="match status" value="1"/>
</dbReference>
<dbReference type="SUPFAM" id="SSF51556">
    <property type="entry name" value="Metallo-dependent hydrolases"/>
    <property type="match status" value="1"/>
</dbReference>
<name>A0A8J6UF85_9GAMM</name>
<keyword evidence="1" id="KW-0732">Signal</keyword>
<evidence type="ECO:0000256" key="1">
    <source>
        <dbReference type="SAM" id="SignalP"/>
    </source>
</evidence>
<dbReference type="InterPro" id="IPR051781">
    <property type="entry name" value="Metallo-dep_Hydrolase"/>
</dbReference>
<feature type="domain" description="Amidohydrolase-related" evidence="2">
    <location>
        <begin position="86"/>
        <end position="428"/>
    </location>
</feature>
<reference evidence="3" key="1">
    <citation type="submission" date="2020-09" db="EMBL/GenBank/DDBJ databases">
        <title>A novel bacterium of genus Neiella, isolated from South China Sea.</title>
        <authorList>
            <person name="Huang H."/>
            <person name="Mo K."/>
            <person name="Hu Y."/>
        </authorList>
    </citation>
    <scope>NUCLEOTIDE SEQUENCE</scope>
    <source>
        <strain evidence="3">HB171785</strain>
    </source>
</reference>
<evidence type="ECO:0000313" key="3">
    <source>
        <dbReference type="EMBL" id="MBD1390719.1"/>
    </source>
</evidence>
<dbReference type="SUPFAM" id="SSF51338">
    <property type="entry name" value="Composite domain of metallo-dependent hydrolases"/>
    <property type="match status" value="1"/>
</dbReference>
<evidence type="ECO:0000259" key="2">
    <source>
        <dbReference type="Pfam" id="PF01979"/>
    </source>
</evidence>
<dbReference type="GO" id="GO:0016810">
    <property type="term" value="F:hydrolase activity, acting on carbon-nitrogen (but not peptide) bonds"/>
    <property type="evidence" value="ECO:0007669"/>
    <property type="project" value="InterPro"/>
</dbReference>
<protein>
    <submittedName>
        <fullName evidence="3">Amidohydrolase family protein</fullName>
    </submittedName>
</protein>
<dbReference type="Pfam" id="PF01979">
    <property type="entry name" value="Amidohydro_1"/>
    <property type="match status" value="1"/>
</dbReference>
<gene>
    <name evidence="3" type="ORF">IC617_14905</name>
</gene>
<dbReference type="InterPro" id="IPR011059">
    <property type="entry name" value="Metal-dep_hydrolase_composite"/>
</dbReference>
<dbReference type="InterPro" id="IPR006680">
    <property type="entry name" value="Amidohydro-rel"/>
</dbReference>
<sequence length="458" mass="50412">MKCIAVLLMSFVTICCAAPTSKPDYQLTQSFVLTNINVVDVEAKRIHSNQTLVVDNGTIAQIADTSIAEQHDQFADHLLIDGKNGYVTPGLIDMHVHIYEPAAYLMTLSHGVTHVRIMNGIPAQLRWQRAIAAGELVGSSSSVSSPIISGYDDAQLHHVAHTAEQARQAVRQYHDDGYDLIKAYGNLNQSALIALVAEARKLNIAVAKHGPHGSGDMTLAELAGLQSFEHVEDIFQGPMNYQFDPHYLDKAVAAISKTQVPVTPTLNIFDQLTQLSQGKQAYLDSIPTRYTPDIIAFEASGNQVKRWLDASEAMANHNQRVLEFLLFITKKLKEMGVPLLVGSDSGVLLSPHGLATHNEMALMQRAGLSSFDVLQAATINAAKALKMEHQLGRIALGNQADFIYSQVNPIDDLSALKEPDAVIKNGHWYSHEQLVAMREQAIEERSIWREIRVLFEAI</sequence>
<dbReference type="InterPro" id="IPR032466">
    <property type="entry name" value="Metal_Hydrolase"/>
</dbReference>
<dbReference type="Gene3D" id="3.40.50.10910">
    <property type="entry name" value="Amidohydrolase"/>
    <property type="match status" value="1"/>
</dbReference>
<accession>A0A8J6UF85</accession>
<evidence type="ECO:0000313" key="4">
    <source>
        <dbReference type="Proteomes" id="UP000638014"/>
    </source>
</evidence>
<dbReference type="PANTHER" id="PTHR43135:SF3">
    <property type="entry name" value="ALPHA-D-RIBOSE 1-METHYLPHOSPHONATE 5-TRIPHOSPHATE DIPHOSPHATASE"/>
    <property type="match status" value="1"/>
</dbReference>
<dbReference type="Gene3D" id="3.30.110.90">
    <property type="entry name" value="Amidohydrolase"/>
    <property type="match status" value="1"/>
</dbReference>
<organism evidence="3 4">
    <name type="scientific">Neiella litorisoli</name>
    <dbReference type="NCBI Taxonomy" id="2771431"/>
    <lineage>
        <taxon>Bacteria</taxon>
        <taxon>Pseudomonadati</taxon>
        <taxon>Pseudomonadota</taxon>
        <taxon>Gammaproteobacteria</taxon>
        <taxon>Alteromonadales</taxon>
        <taxon>Echinimonadaceae</taxon>
        <taxon>Neiella</taxon>
    </lineage>
</organism>